<dbReference type="AlphaFoldDB" id="A0A5C6U7N4"/>
<name>A0A5C6U7N4_9SPHN</name>
<dbReference type="PANTHER" id="PTHR38590:SF1">
    <property type="entry name" value="BLL0828 PROTEIN"/>
    <property type="match status" value="1"/>
</dbReference>
<dbReference type="InterPro" id="IPR011335">
    <property type="entry name" value="Restrct_endonuc-II-like"/>
</dbReference>
<dbReference type="Pfam" id="PF04480">
    <property type="entry name" value="DUF559"/>
    <property type="match status" value="1"/>
</dbReference>
<protein>
    <submittedName>
        <fullName evidence="3">DUF559 domain-containing protein</fullName>
    </submittedName>
</protein>
<comment type="caution">
    <text evidence="3">The sequence shown here is derived from an EMBL/GenBank/DDBJ whole genome shotgun (WGS) entry which is preliminary data.</text>
</comment>
<dbReference type="Proteomes" id="UP000321129">
    <property type="component" value="Unassembled WGS sequence"/>
</dbReference>
<keyword evidence="4" id="KW-1185">Reference proteome</keyword>
<accession>A0A5C6U7N4</accession>
<evidence type="ECO:0000256" key="1">
    <source>
        <dbReference type="SAM" id="MobiDB-lite"/>
    </source>
</evidence>
<dbReference type="InterPro" id="IPR047216">
    <property type="entry name" value="Endonuclease_DUF559_bact"/>
</dbReference>
<sequence>MIKPPRQTVVRARKLRRALSIPETTLWVRLRARPAGFKFRRQHPCGPYVLDFYCAAAKLGIEVDGVAHDMGDRPERDARRELVLNQQGIEIMRIRAGDIVRDVDAAVEAIAATCEARRIPLHHPALPDGPPPRAGEETAR</sequence>
<feature type="region of interest" description="Disordered" evidence="1">
    <location>
        <begin position="121"/>
        <end position="140"/>
    </location>
</feature>
<dbReference type="SUPFAM" id="SSF52980">
    <property type="entry name" value="Restriction endonuclease-like"/>
    <property type="match status" value="1"/>
</dbReference>
<dbReference type="EMBL" id="VOPY01000003">
    <property type="protein sequence ID" value="TXC68101.1"/>
    <property type="molecule type" value="Genomic_DNA"/>
</dbReference>
<feature type="domain" description="DUF559" evidence="2">
    <location>
        <begin position="9"/>
        <end position="114"/>
    </location>
</feature>
<dbReference type="PANTHER" id="PTHR38590">
    <property type="entry name" value="BLL0828 PROTEIN"/>
    <property type="match status" value="1"/>
</dbReference>
<dbReference type="CDD" id="cd01038">
    <property type="entry name" value="Endonuclease_DUF559"/>
    <property type="match status" value="1"/>
</dbReference>
<evidence type="ECO:0000313" key="3">
    <source>
        <dbReference type="EMBL" id="TXC68101.1"/>
    </source>
</evidence>
<organism evidence="3 4">
    <name type="scientific">Flavisphingopyxis soli</name>
    <dbReference type="NCBI Taxonomy" id="2601267"/>
    <lineage>
        <taxon>Bacteria</taxon>
        <taxon>Pseudomonadati</taxon>
        <taxon>Pseudomonadota</taxon>
        <taxon>Alphaproteobacteria</taxon>
        <taxon>Sphingomonadales</taxon>
        <taxon>Sphingopyxidaceae</taxon>
        <taxon>Flavisphingopyxis</taxon>
    </lineage>
</organism>
<evidence type="ECO:0000259" key="2">
    <source>
        <dbReference type="Pfam" id="PF04480"/>
    </source>
</evidence>
<dbReference type="InterPro" id="IPR007569">
    <property type="entry name" value="DUF559"/>
</dbReference>
<dbReference type="OrthoDB" id="9798754at2"/>
<reference evidence="3 4" key="1">
    <citation type="submission" date="2019-08" db="EMBL/GenBank/DDBJ databases">
        <title>Sphingorhabdus soil sp. nov., isolated from arctic soil.</title>
        <authorList>
            <person name="Liu Y."/>
        </authorList>
    </citation>
    <scope>NUCLEOTIDE SEQUENCE [LARGE SCALE GENOMIC DNA]</scope>
    <source>
        <strain evidence="3 4">D-2Q-5-6</strain>
    </source>
</reference>
<gene>
    <name evidence="3" type="ORF">FSZ31_10345</name>
</gene>
<proteinExistence type="predicted"/>
<dbReference type="Gene3D" id="3.40.960.10">
    <property type="entry name" value="VSR Endonuclease"/>
    <property type="match status" value="1"/>
</dbReference>
<evidence type="ECO:0000313" key="4">
    <source>
        <dbReference type="Proteomes" id="UP000321129"/>
    </source>
</evidence>